<proteinExistence type="predicted"/>
<feature type="region of interest" description="Disordered" evidence="1">
    <location>
        <begin position="880"/>
        <end position="967"/>
    </location>
</feature>
<evidence type="ECO:0000313" key="4">
    <source>
        <dbReference type="EMBL" id="CDF89881.1"/>
    </source>
</evidence>
<keyword evidence="2" id="KW-0472">Membrane</keyword>
<keyword evidence="5" id="KW-1185">Reference proteome</keyword>
<feature type="compositionally biased region" description="Basic and acidic residues" evidence="1">
    <location>
        <begin position="2425"/>
        <end position="2442"/>
    </location>
</feature>
<dbReference type="GO" id="GO:0005034">
    <property type="term" value="F:osmosensor activity"/>
    <property type="evidence" value="ECO:0007669"/>
    <property type="project" value="InterPro"/>
</dbReference>
<feature type="compositionally biased region" description="Polar residues" evidence="1">
    <location>
        <begin position="794"/>
        <end position="805"/>
    </location>
</feature>
<feature type="compositionally biased region" description="Polar residues" evidence="1">
    <location>
        <begin position="1511"/>
        <end position="1524"/>
    </location>
</feature>
<feature type="compositionally biased region" description="Low complexity" evidence="1">
    <location>
        <begin position="952"/>
        <end position="967"/>
    </location>
</feature>
<feature type="compositionally biased region" description="Low complexity" evidence="1">
    <location>
        <begin position="782"/>
        <end position="793"/>
    </location>
</feature>
<feature type="compositionally biased region" description="Low complexity" evidence="1">
    <location>
        <begin position="384"/>
        <end position="394"/>
    </location>
</feature>
<feature type="compositionally biased region" description="Polar residues" evidence="1">
    <location>
        <begin position="980"/>
        <end position="995"/>
    </location>
</feature>
<feature type="compositionally biased region" description="Polar residues" evidence="1">
    <location>
        <begin position="761"/>
        <end position="770"/>
    </location>
</feature>
<feature type="compositionally biased region" description="Low complexity" evidence="1">
    <location>
        <begin position="1098"/>
        <end position="1109"/>
    </location>
</feature>
<dbReference type="GO" id="GO:0005886">
    <property type="term" value="C:plasma membrane"/>
    <property type="evidence" value="ECO:0007669"/>
    <property type="project" value="InterPro"/>
</dbReference>
<dbReference type="GO" id="GO:0031505">
    <property type="term" value="P:fungal-type cell wall organization"/>
    <property type="evidence" value="ECO:0007669"/>
    <property type="project" value="TreeGrafter"/>
</dbReference>
<feature type="region of interest" description="Disordered" evidence="1">
    <location>
        <begin position="1157"/>
        <end position="1182"/>
    </location>
</feature>
<dbReference type="PANTHER" id="PTHR35778:SF1">
    <property type="entry name" value="SIGNALING MUCIN HKR1-RELATED"/>
    <property type="match status" value="1"/>
</dbReference>
<feature type="compositionally biased region" description="Polar residues" evidence="1">
    <location>
        <begin position="621"/>
        <end position="635"/>
    </location>
</feature>
<feature type="compositionally biased region" description="Polar residues" evidence="1">
    <location>
        <begin position="245"/>
        <end position="267"/>
    </location>
</feature>
<feature type="compositionally biased region" description="Polar residues" evidence="1">
    <location>
        <begin position="927"/>
        <end position="948"/>
    </location>
</feature>
<feature type="compositionally biased region" description="Low complexity" evidence="1">
    <location>
        <begin position="1936"/>
        <end position="1954"/>
    </location>
</feature>
<feature type="compositionally biased region" description="Polar residues" evidence="1">
    <location>
        <begin position="309"/>
        <end position="324"/>
    </location>
</feature>
<feature type="compositionally biased region" description="Low complexity" evidence="1">
    <location>
        <begin position="1266"/>
        <end position="1281"/>
    </location>
</feature>
<feature type="compositionally biased region" description="Polar residues" evidence="1">
    <location>
        <begin position="136"/>
        <end position="160"/>
    </location>
</feature>
<feature type="compositionally biased region" description="Polar residues" evidence="1">
    <location>
        <begin position="1373"/>
        <end position="1386"/>
    </location>
</feature>
<name>A0A8J2T829_ZYGB2</name>
<dbReference type="InterPro" id="IPR039295">
    <property type="entry name" value="MSB2"/>
</dbReference>
<feature type="compositionally biased region" description="Polar residues" evidence="1">
    <location>
        <begin position="204"/>
        <end position="225"/>
    </location>
</feature>
<dbReference type="GO" id="GO:0005576">
    <property type="term" value="C:extracellular region"/>
    <property type="evidence" value="ECO:0007669"/>
    <property type="project" value="TreeGrafter"/>
</dbReference>
<reference evidence="5" key="1">
    <citation type="journal article" date="2013" name="Genome Announc.">
        <title>Genome sequence of the food spoilage yeast Zygosaccharomyces bailii CLIB 213(T).</title>
        <authorList>
            <person name="Galeote V."/>
            <person name="Bigey F."/>
            <person name="Devillers H."/>
            <person name="Neuveglise C."/>
            <person name="Dequin S."/>
        </authorList>
    </citation>
    <scope>NUCLEOTIDE SEQUENCE [LARGE SCALE GENOMIC DNA]</scope>
    <source>
        <strain evidence="5">CLIB 213 / ATCC 58445 / CBS 680 / CCRC 21525 / NBRC 1098 / NCYC 1416 / NRRL Y-2227</strain>
    </source>
</reference>
<keyword evidence="2" id="KW-0812">Transmembrane</keyword>
<feature type="region of interest" description="Disordered" evidence="1">
    <location>
        <begin position="2236"/>
        <end position="2263"/>
    </location>
</feature>
<feature type="compositionally biased region" description="Low complexity" evidence="1">
    <location>
        <begin position="896"/>
        <end position="926"/>
    </location>
</feature>
<dbReference type="EMBL" id="HG316458">
    <property type="protein sequence ID" value="CDF89881.1"/>
    <property type="molecule type" value="Genomic_DNA"/>
</dbReference>
<feature type="compositionally biased region" description="Polar residues" evidence="1">
    <location>
        <begin position="1400"/>
        <end position="1410"/>
    </location>
</feature>
<feature type="compositionally biased region" description="Polar residues" evidence="1">
    <location>
        <begin position="1157"/>
        <end position="1172"/>
    </location>
</feature>
<feature type="compositionally biased region" description="Low complexity" evidence="1">
    <location>
        <begin position="751"/>
        <end position="760"/>
    </location>
</feature>
<feature type="compositionally biased region" description="Polar residues" evidence="1">
    <location>
        <begin position="1425"/>
        <end position="1459"/>
    </location>
</feature>
<feature type="compositionally biased region" description="Low complexity" evidence="1">
    <location>
        <begin position="636"/>
        <end position="646"/>
    </location>
</feature>
<dbReference type="PANTHER" id="PTHR35778">
    <property type="entry name" value="SIGNALING MUCIN HKR1-RELATED"/>
    <property type="match status" value="1"/>
</dbReference>
<feature type="region of interest" description="Disordered" evidence="1">
    <location>
        <begin position="980"/>
        <end position="1011"/>
    </location>
</feature>
<feature type="compositionally biased region" description="Polar residues" evidence="1">
    <location>
        <begin position="1282"/>
        <end position="1325"/>
    </location>
</feature>
<dbReference type="OrthoDB" id="3366093at2759"/>
<feature type="compositionally biased region" description="Low complexity" evidence="1">
    <location>
        <begin position="1525"/>
        <end position="1580"/>
    </location>
</feature>
<dbReference type="GO" id="GO:0000282">
    <property type="term" value="P:cellular bud site selection"/>
    <property type="evidence" value="ECO:0007669"/>
    <property type="project" value="TreeGrafter"/>
</dbReference>
<feature type="compositionally biased region" description="Low complexity" evidence="1">
    <location>
        <begin position="2042"/>
        <end position="2057"/>
    </location>
</feature>
<feature type="region of interest" description="Disordered" evidence="1">
    <location>
        <begin position="1611"/>
        <end position="1681"/>
    </location>
</feature>
<feature type="compositionally biased region" description="Low complexity" evidence="1">
    <location>
        <begin position="290"/>
        <end position="307"/>
    </location>
</feature>
<dbReference type="Proteomes" id="UP000019375">
    <property type="component" value="Unassembled WGS sequence"/>
</dbReference>
<feature type="compositionally biased region" description="Polar residues" evidence="1">
    <location>
        <begin position="647"/>
        <end position="670"/>
    </location>
</feature>
<feature type="compositionally biased region" description="Low complexity" evidence="1">
    <location>
        <begin position="1387"/>
        <end position="1399"/>
    </location>
</feature>
<feature type="region of interest" description="Disordered" evidence="1">
    <location>
        <begin position="1264"/>
        <end position="1325"/>
    </location>
</feature>
<feature type="signal peptide" evidence="3">
    <location>
        <begin position="1"/>
        <end position="22"/>
    </location>
</feature>
<feature type="compositionally biased region" description="Polar residues" evidence="1">
    <location>
        <begin position="738"/>
        <end position="750"/>
    </location>
</feature>
<feature type="region of interest" description="Disordered" evidence="1">
    <location>
        <begin position="2031"/>
        <end position="2077"/>
    </location>
</feature>
<feature type="compositionally biased region" description="Polar residues" evidence="1">
    <location>
        <begin position="529"/>
        <end position="540"/>
    </location>
</feature>
<feature type="region of interest" description="Disordered" evidence="1">
    <location>
        <begin position="1095"/>
        <end position="1138"/>
    </location>
</feature>
<feature type="region of interest" description="Disordered" evidence="1">
    <location>
        <begin position="1359"/>
        <end position="1580"/>
    </location>
</feature>
<dbReference type="GO" id="GO:0007232">
    <property type="term" value="P:osmosensory signaling pathway via Sho1 osmosensor"/>
    <property type="evidence" value="ECO:0007669"/>
    <property type="project" value="InterPro"/>
</dbReference>
<feature type="region of interest" description="Disordered" evidence="1">
    <location>
        <begin position="738"/>
        <end position="827"/>
    </location>
</feature>
<keyword evidence="2" id="KW-1133">Transmembrane helix</keyword>
<feature type="compositionally biased region" description="Polar residues" evidence="1">
    <location>
        <begin position="277"/>
        <end position="289"/>
    </location>
</feature>
<accession>A0A8J2T829</accession>
<feature type="region of interest" description="Disordered" evidence="1">
    <location>
        <begin position="2392"/>
        <end position="2457"/>
    </location>
</feature>
<feature type="compositionally biased region" description="Low complexity" evidence="1">
    <location>
        <begin position="161"/>
        <end position="186"/>
    </location>
</feature>
<feature type="compositionally biased region" description="Low complexity" evidence="1">
    <location>
        <begin position="806"/>
        <end position="827"/>
    </location>
</feature>
<feature type="compositionally biased region" description="Low complexity" evidence="1">
    <location>
        <begin position="68"/>
        <end position="133"/>
    </location>
</feature>
<dbReference type="GO" id="GO:0006972">
    <property type="term" value="P:hyperosmotic response"/>
    <property type="evidence" value="ECO:0007669"/>
    <property type="project" value="TreeGrafter"/>
</dbReference>
<gene>
    <name evidence="4" type="ORF">BN860_03906g</name>
</gene>
<feature type="region of interest" description="Disordered" evidence="1">
    <location>
        <begin position="27"/>
        <end position="358"/>
    </location>
</feature>
<feature type="region of interest" description="Disordered" evidence="1">
    <location>
        <begin position="374"/>
        <end position="400"/>
    </location>
</feature>
<feature type="chain" id="PRO_5035318809" evidence="3">
    <location>
        <begin position="23"/>
        <end position="2457"/>
    </location>
</feature>
<feature type="region of interest" description="Disordered" evidence="1">
    <location>
        <begin position="522"/>
        <end position="552"/>
    </location>
</feature>
<dbReference type="GO" id="GO:0001402">
    <property type="term" value="P:signal transduction involved in filamentous growth"/>
    <property type="evidence" value="ECO:0007669"/>
    <property type="project" value="TreeGrafter"/>
</dbReference>
<feature type="compositionally biased region" description="Polar residues" evidence="1">
    <location>
        <begin position="1110"/>
        <end position="1135"/>
    </location>
</feature>
<feature type="compositionally biased region" description="Polar residues" evidence="1">
    <location>
        <begin position="2397"/>
        <end position="2409"/>
    </location>
</feature>
<feature type="region of interest" description="Disordered" evidence="1">
    <location>
        <begin position="1935"/>
        <end position="1977"/>
    </location>
</feature>
<protein>
    <submittedName>
        <fullName evidence="4">ZYBA0S05-03906g1_1</fullName>
    </submittedName>
</protein>
<evidence type="ECO:0000256" key="2">
    <source>
        <dbReference type="SAM" id="Phobius"/>
    </source>
</evidence>
<evidence type="ECO:0000313" key="5">
    <source>
        <dbReference type="Proteomes" id="UP000019375"/>
    </source>
</evidence>
<feature type="compositionally biased region" description="Low complexity" evidence="1">
    <location>
        <begin position="1359"/>
        <end position="1371"/>
    </location>
</feature>
<evidence type="ECO:0000256" key="1">
    <source>
        <dbReference type="SAM" id="MobiDB-lite"/>
    </source>
</evidence>
<feature type="transmembrane region" description="Helical" evidence="2">
    <location>
        <begin position="1990"/>
        <end position="2012"/>
    </location>
</feature>
<keyword evidence="3" id="KW-0732">Signal</keyword>
<organism evidence="4 5">
    <name type="scientific">Zygosaccharomyces bailii (strain CLIB 213 / ATCC 58445 / CBS 680 / BCRC 21525 / NBRC 1098 / NCYC 1416 / NRRL Y-2227)</name>
    <dbReference type="NCBI Taxonomy" id="1333698"/>
    <lineage>
        <taxon>Eukaryota</taxon>
        <taxon>Fungi</taxon>
        <taxon>Dikarya</taxon>
        <taxon>Ascomycota</taxon>
        <taxon>Saccharomycotina</taxon>
        <taxon>Saccharomycetes</taxon>
        <taxon>Saccharomycetales</taxon>
        <taxon>Saccharomycetaceae</taxon>
        <taxon>Zygosaccharomyces</taxon>
    </lineage>
</organism>
<feature type="compositionally biased region" description="Low complexity" evidence="1">
    <location>
        <begin position="348"/>
        <end position="358"/>
    </location>
</feature>
<feature type="compositionally biased region" description="Polar residues" evidence="1">
    <location>
        <begin position="1002"/>
        <end position="1011"/>
    </location>
</feature>
<feature type="compositionally biased region" description="Low complexity" evidence="1">
    <location>
        <begin position="1495"/>
        <end position="1510"/>
    </location>
</feature>
<dbReference type="GO" id="GO:0009986">
    <property type="term" value="C:cell surface"/>
    <property type="evidence" value="ECO:0007669"/>
    <property type="project" value="TreeGrafter"/>
</dbReference>
<evidence type="ECO:0000256" key="3">
    <source>
        <dbReference type="SAM" id="SignalP"/>
    </source>
</evidence>
<dbReference type="GO" id="GO:0030427">
    <property type="term" value="C:site of polarized growth"/>
    <property type="evidence" value="ECO:0007669"/>
    <property type="project" value="TreeGrafter"/>
</dbReference>
<feature type="region of interest" description="Disordered" evidence="1">
    <location>
        <begin position="568"/>
        <end position="594"/>
    </location>
</feature>
<feature type="compositionally biased region" description="Polar residues" evidence="1">
    <location>
        <begin position="43"/>
        <end position="53"/>
    </location>
</feature>
<feature type="region of interest" description="Disordered" evidence="1">
    <location>
        <begin position="615"/>
        <end position="670"/>
    </location>
</feature>
<sequence>MIQYMRVRHAWLLLFLLQVVSAQENESTLPSNPTLQARGDSVGPNTSPITTSDGAPVVASSAEAFADTSPSTSSSETIPNSVTSSATASPTYSTGGYESTGGEAVSSIDSSSNAAGSASSSSISADFGSSSESRSGDTVTFSTTGYTPSSIVASASTTAEPSSMSSDQSPSQLTSSMGGGSSSSASTDISEMQAGGSLTPAGSGITNSEQTSSNTGTTSSYVTSNDAEDSGRYVTSSPPRDFVSYTASSGTEDSNSHLAQGSTSGGDSYTDPKATGDSDSYIVSSGTGDSSSYLAASSSGSYLSLGSTARDSGSYTALSGTDDSYATPSATGYSGGGTAAGGTKDHSSYLVSSSSGSFGSSISYTMSSTPGGSTGNLIPGSIASSSSSLTSTSTGDTVDSRILSGASSSTGDVISSNTGGSNVYVSSGNAYTYTSRSTADSSASESTAVSTDYEIQSASVSFSSSTNSIDTAISSAYTSSNTNEESSTYVLSDGSSISTDEIISSASAGDQSSIYTSSSYTSTSATITGNTSPRSGTSSPIAGESDSRESSGYTIPHKTAAVVISSSGSVSGGSAASITSASSGSSASIVSPSTTSSFRQLTSSDILTSGSLMSTSLSMSKRPTSASNTAQRFTMDSSSLTDSSTLQSETISSPNLQSNSEYASTTYETPGITTMPVDTYFFLPSSGSFTTSQDSSSTSPEATSFVSSAMTSSTNVFSDRQSSTLANGATGSTKISKITSQSNSNLPQIESSSSPAVVASTARQSTSAADPSSRPENFFGQSSTSSHNSLSTSQDVTASSLSNAVTSSPSQFSTTSSSAPTKAATSLTTYQTLPSEGRSDTQNTAVSSSNAVTITSDFPSQASSGLTAIAVDTYISPRSSGVVKSSEKPFPTSQETTAPLSSALTSSSSLSSDTLSSTLTNAATASPDFTSQSNSNIPQIETTPTHTSVDPAAASTQRTATSSITTTPVDTFFRESLSQSFVGPSREPLTSSATTVRPMETLGSTSSQRSFNSFREATTSLSSVITSSPSQFSNTIDSESKNIYTSLTATQGSPLEGGSDSSITEVSSSIAVEASSSIPLQATKDSLTVTTPVDTSFEESSASHPSFSSTQTIINPTSSLRSHTNTPSSPITNQPAGPILTSEASLKVSSEISLPASSVVSNGQNEQSSSTIPVGIATPTDSSVTLRSATLRSRINPLSEALASQRSGSGIKNSGTALETPEASDLITTSSLLPNTLSVGTFSYSQTADASDETTVADTGAKTTAPLIPSQTSSPSPSSISAKTGTLAPTESSVDVTGSNGGDQATDSGGSMLLTSSKSDAPGKLSSTTLYSSFEGSTSQNNGNSATNSMPSILASKYGTSVSSSGGSLASTERPQTVHSTSVGIDTSTQSTQITGQTSENSISSPISQESTTATSSASRILLGASSSQKTKGELSSSLNPTSDSINTKSRAVTGSLSTGDEETTSTHSHFSRGKGSISGGTETSSEGFQSNMITFSTVSTSSSSSPTGSVIASKSSGISPGTISRSPKSSDASLSKPPSVSSISSTSSVTRSAPSALSVPTSPSLLPSTSEHPSSTSTSRVIGSSAYIQSSLQSSSFQVLSSPVLTSTSIDSSGHITSAQSSINPLGGNSKSSLTHSSSIVTTTHPDAISPNSLSTSGATPALPTNSGIGTGAASQTGSISDSVTSTVQTAGSTVLLPTSTKNTITTFTSAIISNTASSTFPRGSDSSTNWLPYSIIIQSTRATSSTSPFNPNVTATLPHAIAPATSVAEPPGSAVITVGFKRQINYAFLVSSPLSSAQIFNFLPDVLTYPFEYEARMQNSQPHKLNGSSSFHHNRTITTLKPNQTIFVKSYRRHKRKHLNASDVKVVQIMPILSQDKGYLVSVAELYFPSHHIEKLRAFVNDPHSRLYNNTNSTLHALADLIDPSIPLTGMVDGDGNVNNGNSGNSGASDGNHASQAANNNGNEDMKSGSLETSNTSSSITSVITKRLAIYLTSFAFGTLLWISSFLVLFKVIRKCNFAKNLTEGNLEKVSPQDLPKLPSSSTLAAKKSGSSGSGQISNEKVSIPPAQDVDNNSVNNSVIIGGKPATNMVPESSGGHSESPISDDLIITGENTMYSTVHGLEYFIGDDGAFYYAGNRQVSDESGTTKDDTGELDNLDNYIYTASEDLSIPMSAGQQVDMSSLEVDEEGNFVLSSDEFCESFHEDSGGSGSGAKNSETVESYNNNHLYKMIKTSDEEDNGPNILSTSDGVIRESSGGDTSEDSMGYYNNLESPVLPDHCYSTPYMIGTSTDDTNNGLTDLPSDFDDYVYREGEGDGTFMSDFDDVCIEDIDDGKVDDLQIDDFDELDEEMYQRLSKLMIERSIASSRCTSQSNVGGSKNLGKFNPPVLFSAGPPVTASQSKSQMISRQPDSDRYLQGTSANKPDNTDARGRQSMMKEDAKKLKISAPIESRNSLGW</sequence>
<feature type="compositionally biased region" description="Polar residues" evidence="1">
    <location>
        <begin position="1955"/>
        <end position="1965"/>
    </location>
</feature>